<keyword evidence="5" id="KW-1185">Reference proteome</keyword>
<evidence type="ECO:0000256" key="1">
    <source>
        <dbReference type="SAM" id="MobiDB-lite"/>
    </source>
</evidence>
<reference evidence="4 5" key="1">
    <citation type="submission" date="2019-11" db="EMBL/GenBank/DDBJ databases">
        <authorList>
            <person name="Jiang L.-Q."/>
        </authorList>
    </citation>
    <scope>NUCLEOTIDE SEQUENCE [LARGE SCALE GENOMIC DNA]</scope>
    <source>
        <strain evidence="4 5">YIM 132087</strain>
    </source>
</reference>
<evidence type="ECO:0000313" key="4">
    <source>
        <dbReference type="EMBL" id="MTD16990.1"/>
    </source>
</evidence>
<accession>A0A7K1FSD8</accession>
<dbReference type="Proteomes" id="UP000460221">
    <property type="component" value="Unassembled WGS sequence"/>
</dbReference>
<protein>
    <recommendedName>
        <fullName evidence="3">VanZ-like domain-containing protein</fullName>
    </recommendedName>
</protein>
<feature type="transmembrane region" description="Helical" evidence="2">
    <location>
        <begin position="97"/>
        <end position="117"/>
    </location>
</feature>
<organism evidence="4 5">
    <name type="scientific">Nakamurella alba</name>
    <dbReference type="NCBI Taxonomy" id="2665158"/>
    <lineage>
        <taxon>Bacteria</taxon>
        <taxon>Bacillati</taxon>
        <taxon>Actinomycetota</taxon>
        <taxon>Actinomycetes</taxon>
        <taxon>Nakamurellales</taxon>
        <taxon>Nakamurellaceae</taxon>
        <taxon>Nakamurella</taxon>
    </lineage>
</organism>
<feature type="transmembrane region" description="Helical" evidence="2">
    <location>
        <begin position="129"/>
        <end position="147"/>
    </location>
</feature>
<dbReference type="RefSeq" id="WP_154770984.1">
    <property type="nucleotide sequence ID" value="NZ_WLYK01000012.1"/>
</dbReference>
<evidence type="ECO:0000256" key="2">
    <source>
        <dbReference type="SAM" id="Phobius"/>
    </source>
</evidence>
<feature type="compositionally biased region" description="Polar residues" evidence="1">
    <location>
        <begin position="184"/>
        <end position="197"/>
    </location>
</feature>
<sequence>MSRRVALPDGVADPNRTARRCCTVLLLLVLAFIGWIVLKPGPPAGVAQLGLRGYLWHGGRHGLPSWVSFDFVESLANVIMFVPLGLFGALAVPRMQWLVWPACTALSGVIETLQALLLPGRYGMVEDVVVNSLGALIGVLLAVPVLVSRRRRYRRAAAGRRSAKDRVPRSARQTPNGSVVRPTRSATELITSDGRNG</sequence>
<evidence type="ECO:0000259" key="3">
    <source>
        <dbReference type="Pfam" id="PF04892"/>
    </source>
</evidence>
<gene>
    <name evidence="4" type="ORF">GIS00_23935</name>
</gene>
<dbReference type="EMBL" id="WLYK01000012">
    <property type="protein sequence ID" value="MTD16990.1"/>
    <property type="molecule type" value="Genomic_DNA"/>
</dbReference>
<dbReference type="Pfam" id="PF04892">
    <property type="entry name" value="VanZ"/>
    <property type="match status" value="1"/>
</dbReference>
<evidence type="ECO:0000313" key="5">
    <source>
        <dbReference type="Proteomes" id="UP000460221"/>
    </source>
</evidence>
<proteinExistence type="predicted"/>
<keyword evidence="2" id="KW-0472">Membrane</keyword>
<dbReference type="AlphaFoldDB" id="A0A7K1FSD8"/>
<feature type="transmembrane region" description="Helical" evidence="2">
    <location>
        <begin position="74"/>
        <end position="92"/>
    </location>
</feature>
<keyword evidence="2" id="KW-0812">Transmembrane</keyword>
<feature type="region of interest" description="Disordered" evidence="1">
    <location>
        <begin position="157"/>
        <end position="197"/>
    </location>
</feature>
<comment type="caution">
    <text evidence="4">The sequence shown here is derived from an EMBL/GenBank/DDBJ whole genome shotgun (WGS) entry which is preliminary data.</text>
</comment>
<keyword evidence="2" id="KW-1133">Transmembrane helix</keyword>
<dbReference type="InterPro" id="IPR006976">
    <property type="entry name" value="VanZ-like"/>
</dbReference>
<feature type="transmembrane region" description="Helical" evidence="2">
    <location>
        <begin position="21"/>
        <end position="38"/>
    </location>
</feature>
<feature type="domain" description="VanZ-like" evidence="3">
    <location>
        <begin position="69"/>
        <end position="143"/>
    </location>
</feature>
<name>A0A7K1FSD8_9ACTN</name>